<feature type="transmembrane region" description="Helical" evidence="2">
    <location>
        <begin position="108"/>
        <end position="127"/>
    </location>
</feature>
<organism evidence="3 4">
    <name type="scientific">Pristionchus pacificus</name>
    <name type="common">Parasitic nematode worm</name>
    <dbReference type="NCBI Taxonomy" id="54126"/>
    <lineage>
        <taxon>Eukaryota</taxon>
        <taxon>Metazoa</taxon>
        <taxon>Ecdysozoa</taxon>
        <taxon>Nematoda</taxon>
        <taxon>Chromadorea</taxon>
        <taxon>Rhabditida</taxon>
        <taxon>Rhabditina</taxon>
        <taxon>Diplogasteromorpha</taxon>
        <taxon>Diplogasteroidea</taxon>
        <taxon>Neodiplogasteridae</taxon>
        <taxon>Pristionchus</taxon>
    </lineage>
</organism>
<dbReference type="InterPro" id="IPR002123">
    <property type="entry name" value="Plipid/glycerol_acylTrfase"/>
</dbReference>
<evidence type="ECO:0000313" key="4">
    <source>
        <dbReference type="Proteomes" id="UP000005239"/>
    </source>
</evidence>
<dbReference type="Pfam" id="PF01553">
    <property type="entry name" value="Acyltransferase"/>
    <property type="match status" value="1"/>
</dbReference>
<dbReference type="InterPro" id="IPR036259">
    <property type="entry name" value="MFS_trans_sf"/>
</dbReference>
<accession>A0A8R1UIH1</accession>
<feature type="transmembrane region" description="Helical" evidence="2">
    <location>
        <begin position="414"/>
        <end position="438"/>
    </location>
</feature>
<dbReference type="GO" id="GO:0016746">
    <property type="term" value="F:acyltransferase activity"/>
    <property type="evidence" value="ECO:0007669"/>
    <property type="project" value="InterPro"/>
</dbReference>
<feature type="transmembrane region" description="Helical" evidence="2">
    <location>
        <begin position="346"/>
        <end position="366"/>
    </location>
</feature>
<reference evidence="3" key="2">
    <citation type="submission" date="2022-06" db="UniProtKB">
        <authorList>
            <consortium name="EnsemblMetazoa"/>
        </authorList>
    </citation>
    <scope>IDENTIFICATION</scope>
    <source>
        <strain evidence="3">PS312</strain>
    </source>
</reference>
<dbReference type="Pfam" id="PF13347">
    <property type="entry name" value="MFS_2"/>
    <property type="match status" value="2"/>
</dbReference>
<feature type="transmembrane region" description="Helical" evidence="2">
    <location>
        <begin position="200"/>
        <end position="219"/>
    </location>
</feature>
<feature type="transmembrane region" description="Helical" evidence="2">
    <location>
        <begin position="314"/>
        <end position="334"/>
    </location>
</feature>
<keyword evidence="2" id="KW-1133">Transmembrane helix</keyword>
<dbReference type="EnsemblMetazoa" id="PPA26020.1">
    <property type="protein sequence ID" value="PPA26020.1"/>
    <property type="gene ID" value="WBGene00115574"/>
</dbReference>
<dbReference type="SMART" id="SM00563">
    <property type="entry name" value="PlsC"/>
    <property type="match status" value="1"/>
</dbReference>
<keyword evidence="2" id="KW-0472">Membrane</keyword>
<dbReference type="Proteomes" id="UP000005239">
    <property type="component" value="Unassembled WGS sequence"/>
</dbReference>
<protein>
    <submittedName>
        <fullName evidence="3">Acl-11</fullName>
    </submittedName>
</protein>
<gene>
    <name evidence="3" type="primary">WBGene00115574</name>
</gene>
<dbReference type="PANTHER" id="PTHR28658">
    <property type="entry name" value="TRANSMEMBRANE PROTEIN 180"/>
    <property type="match status" value="1"/>
</dbReference>
<feature type="transmembrane region" description="Helical" evidence="2">
    <location>
        <begin position="139"/>
        <end position="158"/>
    </location>
</feature>
<evidence type="ECO:0000313" key="3">
    <source>
        <dbReference type="EnsemblMetazoa" id="PPA26020.1"/>
    </source>
</evidence>
<dbReference type="SUPFAM" id="SSF69593">
    <property type="entry name" value="Glycerol-3-phosphate (1)-acyltransferase"/>
    <property type="match status" value="1"/>
</dbReference>
<dbReference type="SUPFAM" id="SSF103473">
    <property type="entry name" value="MFS general substrate transporter"/>
    <property type="match status" value="1"/>
</dbReference>
<dbReference type="InterPro" id="IPR040035">
    <property type="entry name" value="TMEM180"/>
</dbReference>
<sequence length="835" mass="92853">TLFQNDAVCIGAAILHGSSTLHAHKMSWFHRKARDPMVALAAGQFGLSLMQTLFMFYYVKVYLNVFKISEAYFAIAQALFLVWNAVNDPLFGYLQDSSTSWLSNRRAVMRRLAPAMAISFVAMWQWMPYEQGIHLSVSLFFYDAFYSAIGVAWSAMFAEVEGGVVGRASAMKHSQLAILLSVNVIPIAEKLSGSLDKYISFQWMTFVVALLGVACMAHCSDPYFSKKEGLPTTASKRDDERSLLGSGSGEEPGEIKDQSDELSMRSVKQLLVRRDFLAILFVNFIHNARSVMHLNFASITTELLVPATILPKGSISLAIFYAACTLAPQIIAILSEGVVVRVGAHAIAQASFLATVIASALLFLVGASPWMVMLYMFVDSVAVHSTAPLFNILISEFIEDDQRRNQRSKPLSSLVFGVNALFVKPAQSIAPLAVVHYMNSYGYETYKTSHAATGDLQEATRFMLFFPPLLLAAAQWIAFRMIISTLLTIHSQRHLVPAGLLSLSMVPMGAATIVSGALSWVLPRPAWERLDNTLYRGYMRLCLFVFENVSGVDLIISGDVEELLSKKERAIVLSNHQSNADWAVAFMLAARHSPSGALESLRFMVKHSIQYVPLFGWYIFQHGYIFVRRAGSFKSEPVRKQLRWLDTLASPFWLLIFPEGTRRSAATLARSKEFREKKGLNELERVLSPRAAGLKLCMEELRTLEAVYDITIAYSQPEPPGMFGFVCCPMHSTVHVDVRRREPSEVGDDPQAYLGKSFQEKENLLSTYAAQHSFLPPEQSKTLEAIKMSETVPVTSLFVSALAAPLLSPIAAQWFVRTIATAPLLFAWLKITKCT</sequence>
<accession>A0A2A6BP40</accession>
<proteinExistence type="predicted"/>
<feature type="transmembrane region" description="Helical" evidence="2">
    <location>
        <begin position="37"/>
        <end position="59"/>
    </location>
</feature>
<keyword evidence="4" id="KW-1185">Reference proteome</keyword>
<feature type="transmembrane region" description="Helical" evidence="2">
    <location>
        <begin position="495"/>
        <end position="522"/>
    </location>
</feature>
<feature type="transmembrane region" description="Helical" evidence="2">
    <location>
        <begin position="462"/>
        <end position="483"/>
    </location>
</feature>
<name>A0A2A6BP40_PRIPA</name>
<dbReference type="CDD" id="cd07990">
    <property type="entry name" value="LPLAT_LCLAT1-like"/>
    <property type="match status" value="1"/>
</dbReference>
<dbReference type="AlphaFoldDB" id="A0A2A6BP40"/>
<evidence type="ECO:0000256" key="2">
    <source>
        <dbReference type="SAM" id="Phobius"/>
    </source>
</evidence>
<feature type="transmembrane region" description="Helical" evidence="2">
    <location>
        <begin position="372"/>
        <end position="394"/>
    </location>
</feature>
<evidence type="ECO:0000256" key="1">
    <source>
        <dbReference type="SAM" id="MobiDB-lite"/>
    </source>
</evidence>
<reference evidence="4" key="1">
    <citation type="journal article" date="2008" name="Nat. Genet.">
        <title>The Pristionchus pacificus genome provides a unique perspective on nematode lifestyle and parasitism.</title>
        <authorList>
            <person name="Dieterich C."/>
            <person name="Clifton S.W."/>
            <person name="Schuster L.N."/>
            <person name="Chinwalla A."/>
            <person name="Delehaunty K."/>
            <person name="Dinkelacker I."/>
            <person name="Fulton L."/>
            <person name="Fulton R."/>
            <person name="Godfrey J."/>
            <person name="Minx P."/>
            <person name="Mitreva M."/>
            <person name="Roeseler W."/>
            <person name="Tian H."/>
            <person name="Witte H."/>
            <person name="Yang S.P."/>
            <person name="Wilson R.K."/>
            <person name="Sommer R.J."/>
        </authorList>
    </citation>
    <scope>NUCLEOTIDE SEQUENCE [LARGE SCALE GENOMIC DNA]</scope>
    <source>
        <strain evidence="4">PS312</strain>
    </source>
</reference>
<dbReference type="Gene3D" id="1.20.1250.20">
    <property type="entry name" value="MFS general substrate transporter like domains"/>
    <property type="match status" value="1"/>
</dbReference>
<feature type="transmembrane region" description="Helical" evidence="2">
    <location>
        <begin position="71"/>
        <end position="87"/>
    </location>
</feature>
<dbReference type="PANTHER" id="PTHR28658:SF1">
    <property type="entry name" value="MAJOR FACILITATOR SUPERFAMILY DOMAIN CONTAINING 13B"/>
    <property type="match status" value="1"/>
</dbReference>
<feature type="compositionally biased region" description="Basic and acidic residues" evidence="1">
    <location>
        <begin position="229"/>
        <end position="242"/>
    </location>
</feature>
<keyword evidence="2" id="KW-0812">Transmembrane</keyword>
<feature type="region of interest" description="Disordered" evidence="1">
    <location>
        <begin position="229"/>
        <end position="260"/>
    </location>
</feature>